<keyword evidence="2 4" id="KW-0378">Hydrolase</keyword>
<dbReference type="InterPro" id="IPR050565">
    <property type="entry name" value="LYPA1-2/EST-like"/>
</dbReference>
<keyword evidence="5" id="KW-1185">Reference proteome</keyword>
<sequence length="223" mass="24174">MTKLDSVIVTHNPKNLPISKAVIWLHGLGASGHDFEPIVPELGLSDEVGVRFIFPHAPKIPVTVNGGYVMPAWYDILEMTLDRKVDVAHINTSSQAINQLIDEQIAQGIASQDIIIAGFSQGGAVAYHTVLTNQRVLGGLLALSTYFATSSQIDAVGVNRSIPVKIDHGQFDDVVPMLLGIRAKESLQKLGLAPTFSQYPMAHQVCLAQIKEIGAWLNERFGV</sequence>
<proteinExistence type="inferred from homology"/>
<evidence type="ECO:0000313" key="4">
    <source>
        <dbReference type="EMBL" id="UXZ04643.1"/>
    </source>
</evidence>
<dbReference type="RefSeq" id="WP_263076133.1">
    <property type="nucleotide sequence ID" value="NZ_CP089977.1"/>
</dbReference>
<evidence type="ECO:0000256" key="1">
    <source>
        <dbReference type="ARBA" id="ARBA00006499"/>
    </source>
</evidence>
<dbReference type="PANTHER" id="PTHR10655:SF17">
    <property type="entry name" value="LYSOPHOSPHOLIPASE-LIKE PROTEIN 1"/>
    <property type="match status" value="1"/>
</dbReference>
<comment type="similarity">
    <text evidence="1">Belongs to the AB hydrolase superfamily. AB hydrolase 2 family.</text>
</comment>
<dbReference type="Gene3D" id="3.40.50.1820">
    <property type="entry name" value="alpha/beta hydrolase"/>
    <property type="match status" value="1"/>
</dbReference>
<feature type="domain" description="Phospholipase/carboxylesterase/thioesterase" evidence="3">
    <location>
        <begin position="14"/>
        <end position="217"/>
    </location>
</feature>
<evidence type="ECO:0000313" key="5">
    <source>
        <dbReference type="Proteomes" id="UP001063782"/>
    </source>
</evidence>
<dbReference type="Pfam" id="PF02230">
    <property type="entry name" value="Abhydrolase_2"/>
    <property type="match status" value="1"/>
</dbReference>
<organism evidence="4 5">
    <name type="scientific">Moraxella nasicaprae</name>
    <dbReference type="NCBI Taxonomy" id="2904122"/>
    <lineage>
        <taxon>Bacteria</taxon>
        <taxon>Pseudomonadati</taxon>
        <taxon>Pseudomonadota</taxon>
        <taxon>Gammaproteobacteria</taxon>
        <taxon>Moraxellales</taxon>
        <taxon>Moraxellaceae</taxon>
        <taxon>Moraxella</taxon>
    </lineage>
</organism>
<accession>A0ABY6F3J4</accession>
<gene>
    <name evidence="4" type="ORF">LU297_08725</name>
</gene>
<name>A0ABY6F3J4_9GAMM</name>
<dbReference type="InterPro" id="IPR003140">
    <property type="entry name" value="PLipase/COase/thioEstase"/>
</dbReference>
<dbReference type="Proteomes" id="UP001063782">
    <property type="component" value="Chromosome"/>
</dbReference>
<protein>
    <submittedName>
        <fullName evidence="4">Alpha/beta hydrolase</fullName>
    </submittedName>
</protein>
<dbReference type="SUPFAM" id="SSF53474">
    <property type="entry name" value="alpha/beta-Hydrolases"/>
    <property type="match status" value="1"/>
</dbReference>
<dbReference type="GO" id="GO:0016787">
    <property type="term" value="F:hydrolase activity"/>
    <property type="evidence" value="ECO:0007669"/>
    <property type="project" value="UniProtKB-KW"/>
</dbReference>
<dbReference type="PANTHER" id="PTHR10655">
    <property type="entry name" value="LYSOPHOSPHOLIPASE-RELATED"/>
    <property type="match status" value="1"/>
</dbReference>
<dbReference type="EMBL" id="CP089977">
    <property type="protein sequence ID" value="UXZ04643.1"/>
    <property type="molecule type" value="Genomic_DNA"/>
</dbReference>
<dbReference type="InterPro" id="IPR029058">
    <property type="entry name" value="AB_hydrolase_fold"/>
</dbReference>
<reference evidence="4" key="1">
    <citation type="submission" date="2021-12" db="EMBL/GenBank/DDBJ databases">
        <title>taxonomy of Moraxella sp. ZY201224.</title>
        <authorList>
            <person name="Li F."/>
        </authorList>
    </citation>
    <scope>NUCLEOTIDE SEQUENCE</scope>
    <source>
        <strain evidence="4">ZY201224</strain>
    </source>
</reference>
<evidence type="ECO:0000256" key="2">
    <source>
        <dbReference type="ARBA" id="ARBA00022801"/>
    </source>
</evidence>
<evidence type="ECO:0000259" key="3">
    <source>
        <dbReference type="Pfam" id="PF02230"/>
    </source>
</evidence>